<evidence type="ECO:0000256" key="1">
    <source>
        <dbReference type="ARBA" id="ARBA00004141"/>
    </source>
</evidence>
<feature type="transmembrane region" description="Helical" evidence="5">
    <location>
        <begin position="415"/>
        <end position="433"/>
    </location>
</feature>
<keyword evidence="2 5" id="KW-0812">Transmembrane</keyword>
<evidence type="ECO:0000256" key="3">
    <source>
        <dbReference type="ARBA" id="ARBA00022989"/>
    </source>
</evidence>
<feature type="transmembrane region" description="Helical" evidence="5">
    <location>
        <begin position="390"/>
        <end position="409"/>
    </location>
</feature>
<keyword evidence="4 5" id="KW-0472">Membrane</keyword>
<evidence type="ECO:0000256" key="4">
    <source>
        <dbReference type="ARBA" id="ARBA00023136"/>
    </source>
</evidence>
<dbReference type="InterPro" id="IPR000620">
    <property type="entry name" value="EamA_dom"/>
</dbReference>
<feature type="transmembrane region" description="Helical" evidence="5">
    <location>
        <begin position="291"/>
        <end position="312"/>
    </location>
</feature>
<feature type="transmembrane region" description="Helical" evidence="5">
    <location>
        <begin position="174"/>
        <end position="194"/>
    </location>
</feature>
<keyword evidence="8" id="KW-1185">Reference proteome</keyword>
<dbReference type="AlphaFoldDB" id="A0A420Y6I1"/>
<evidence type="ECO:0000256" key="5">
    <source>
        <dbReference type="SAM" id="Phobius"/>
    </source>
</evidence>
<comment type="subcellular location">
    <subcellularLocation>
        <location evidence="1">Membrane</location>
        <topology evidence="1">Multi-pass membrane protein</topology>
    </subcellularLocation>
</comment>
<dbReference type="InterPro" id="IPR037185">
    <property type="entry name" value="EmrE-like"/>
</dbReference>
<dbReference type="PANTHER" id="PTHR22911:SF6">
    <property type="entry name" value="SOLUTE CARRIER FAMILY 35 MEMBER G1"/>
    <property type="match status" value="1"/>
</dbReference>
<dbReference type="GO" id="GO:0016020">
    <property type="term" value="C:membrane"/>
    <property type="evidence" value="ECO:0007669"/>
    <property type="project" value="UniProtKB-SubCell"/>
</dbReference>
<feature type="domain" description="EamA" evidence="6">
    <location>
        <begin position="294"/>
        <end position="431"/>
    </location>
</feature>
<evidence type="ECO:0000313" key="8">
    <source>
        <dbReference type="Proteomes" id="UP000275385"/>
    </source>
</evidence>
<feature type="transmembrane region" description="Helical" evidence="5">
    <location>
        <begin position="112"/>
        <end position="130"/>
    </location>
</feature>
<feature type="transmembrane region" description="Helical" evidence="5">
    <location>
        <begin position="324"/>
        <end position="346"/>
    </location>
</feature>
<feature type="transmembrane region" description="Helical" evidence="5">
    <location>
        <begin position="206"/>
        <end position="224"/>
    </location>
</feature>
<protein>
    <recommendedName>
        <fullName evidence="6">EamA domain-containing protein</fullName>
    </recommendedName>
</protein>
<dbReference type="Pfam" id="PF00892">
    <property type="entry name" value="EamA"/>
    <property type="match status" value="2"/>
</dbReference>
<feature type="transmembrane region" description="Helical" evidence="5">
    <location>
        <begin position="236"/>
        <end position="254"/>
    </location>
</feature>
<dbReference type="EMBL" id="QVQW01000044">
    <property type="protein sequence ID" value="RKU43360.1"/>
    <property type="molecule type" value="Genomic_DNA"/>
</dbReference>
<dbReference type="OrthoDB" id="306876at2759"/>
<dbReference type="SUPFAM" id="SSF103481">
    <property type="entry name" value="Multidrug resistance efflux transporter EmrE"/>
    <property type="match status" value="2"/>
</dbReference>
<evidence type="ECO:0000259" key="6">
    <source>
        <dbReference type="Pfam" id="PF00892"/>
    </source>
</evidence>
<evidence type="ECO:0000313" key="7">
    <source>
        <dbReference type="EMBL" id="RKU43360.1"/>
    </source>
</evidence>
<accession>A0A420Y6I1</accession>
<name>A0A420Y6I1_9PEZI</name>
<feature type="transmembrane region" description="Helical" evidence="5">
    <location>
        <begin position="142"/>
        <end position="162"/>
    </location>
</feature>
<dbReference type="STRING" id="177199.A0A420Y6I1"/>
<sequence>MNSPPIPSSTEKPQPDIVKVRLENDDGNSDSIDYLHVPRKLKREDISAKGSHELIHPDAFRSLTASPFSEYSGRLSPFSVRSSTPVPISIGRQTWGDRLAFSWASFWARNRGVVLVATAQLFGALMNLFARLLELDAGMHPFQILFARMSLTTLFSVIYAYKTQVPFFPMGPKGVRWLLVIRGFTGFFGIYGMWYSMMYLPLAEATVITFLGPSVAGYICHVWLHEPFTRKEQLASYVALAGVIFIAKPATLFHSGDNAPTTAMEVIVNTTSTAHHPQTTDEATPAQRLSAIAWALLGVLGGACAISSLRCIGKRVHPLISVNYFSMWCVILSTTVLTLAPILNIAQPELHFALPASLKQWAFLIFLGSCGFIMQVLFTAGVASEKSNRATAMVYTHMLFAAGFDRWVFGHEMGFVSVIGCGLIIGSALWVALTRREGEKVTEGDVEPGMVEAP</sequence>
<dbReference type="PANTHER" id="PTHR22911">
    <property type="entry name" value="ACYL-MALONYL CONDENSING ENZYME-RELATED"/>
    <property type="match status" value="1"/>
</dbReference>
<dbReference type="Proteomes" id="UP000275385">
    <property type="component" value="Unassembled WGS sequence"/>
</dbReference>
<keyword evidence="3 5" id="KW-1133">Transmembrane helix</keyword>
<feature type="transmembrane region" description="Helical" evidence="5">
    <location>
        <begin position="361"/>
        <end position="383"/>
    </location>
</feature>
<gene>
    <name evidence="7" type="ORF">DL546_005923</name>
</gene>
<comment type="caution">
    <text evidence="7">The sequence shown here is derived from an EMBL/GenBank/DDBJ whole genome shotgun (WGS) entry which is preliminary data.</text>
</comment>
<evidence type="ECO:0000256" key="2">
    <source>
        <dbReference type="ARBA" id="ARBA00022692"/>
    </source>
</evidence>
<organism evidence="7 8">
    <name type="scientific">Coniochaeta pulveracea</name>
    <dbReference type="NCBI Taxonomy" id="177199"/>
    <lineage>
        <taxon>Eukaryota</taxon>
        <taxon>Fungi</taxon>
        <taxon>Dikarya</taxon>
        <taxon>Ascomycota</taxon>
        <taxon>Pezizomycotina</taxon>
        <taxon>Sordariomycetes</taxon>
        <taxon>Sordariomycetidae</taxon>
        <taxon>Coniochaetales</taxon>
        <taxon>Coniochaetaceae</taxon>
        <taxon>Coniochaeta</taxon>
    </lineage>
</organism>
<proteinExistence type="predicted"/>
<reference evidence="7 8" key="1">
    <citation type="submission" date="2018-08" db="EMBL/GenBank/DDBJ databases">
        <title>Draft genome of the lignicolous fungus Coniochaeta pulveracea.</title>
        <authorList>
            <person name="Borstlap C.J."/>
            <person name="De Witt R.N."/>
            <person name="Botha A."/>
            <person name="Volschenk H."/>
        </authorList>
    </citation>
    <scope>NUCLEOTIDE SEQUENCE [LARGE SCALE GENOMIC DNA]</scope>
    <source>
        <strain evidence="7 8">CAB683</strain>
    </source>
</reference>
<feature type="domain" description="EamA" evidence="6">
    <location>
        <begin position="111"/>
        <end position="246"/>
    </location>
</feature>